<gene>
    <name evidence="2" type="ORF">SAMN02745975_03258</name>
</gene>
<dbReference type="Proteomes" id="UP000184536">
    <property type="component" value="Unassembled WGS sequence"/>
</dbReference>
<feature type="transmembrane region" description="Helical" evidence="1">
    <location>
        <begin position="6"/>
        <end position="27"/>
    </location>
</feature>
<keyword evidence="3" id="KW-1185">Reference proteome</keyword>
<keyword evidence="1" id="KW-1133">Transmembrane helix</keyword>
<proteinExistence type="predicted"/>
<evidence type="ECO:0000313" key="2">
    <source>
        <dbReference type="EMBL" id="SHJ93212.1"/>
    </source>
</evidence>
<dbReference type="EMBL" id="FQZV01000054">
    <property type="protein sequence ID" value="SHJ93212.1"/>
    <property type="molecule type" value="Genomic_DNA"/>
</dbReference>
<organism evidence="2 3">
    <name type="scientific">Geosporobacter subterraneus DSM 17957</name>
    <dbReference type="NCBI Taxonomy" id="1121919"/>
    <lineage>
        <taxon>Bacteria</taxon>
        <taxon>Bacillati</taxon>
        <taxon>Bacillota</taxon>
        <taxon>Clostridia</taxon>
        <taxon>Peptostreptococcales</taxon>
        <taxon>Thermotaleaceae</taxon>
        <taxon>Geosporobacter</taxon>
    </lineage>
</organism>
<keyword evidence="1" id="KW-0812">Transmembrane</keyword>
<keyword evidence="1" id="KW-0472">Membrane</keyword>
<protein>
    <submittedName>
        <fullName evidence="2">Uncharacterized protein</fullName>
    </submittedName>
</protein>
<reference evidence="3" key="1">
    <citation type="submission" date="2016-11" db="EMBL/GenBank/DDBJ databases">
        <authorList>
            <person name="Varghese N."/>
            <person name="Submissions S."/>
        </authorList>
    </citation>
    <scope>NUCLEOTIDE SEQUENCE [LARGE SCALE GENOMIC DNA]</scope>
    <source>
        <strain evidence="3">DSM 17957</strain>
    </source>
</reference>
<name>A0A1M6NC03_9FIRM</name>
<dbReference type="AlphaFoldDB" id="A0A1M6NC03"/>
<accession>A0A1M6NC03</accession>
<dbReference type="STRING" id="1121919.SAMN02745975_03258"/>
<sequence length="60" mass="7187">MGVNKWILWTVICIICISILLYIGTFFRYPGRKLKAHTSIYQIQQENYLYKETTEREDKG</sequence>
<evidence type="ECO:0000256" key="1">
    <source>
        <dbReference type="SAM" id="Phobius"/>
    </source>
</evidence>
<evidence type="ECO:0000313" key="3">
    <source>
        <dbReference type="Proteomes" id="UP000184536"/>
    </source>
</evidence>